<proteinExistence type="predicted"/>
<sequence length="91" mass="10544">MTVTENGEKDRTVPRDYPTDMVSLNPFRAKRQQSEFVDPVPFLDPHQCLKLLFVFPFAPLPQIDNHNSVVKVAQIVSLKRRRVGRVRPEVM</sequence>
<reference evidence="2 3" key="1">
    <citation type="submission" date="2024-01" db="EMBL/GenBank/DDBJ databases">
        <title>The genomes of 5 underutilized Papilionoideae crops provide insights into root nodulation and disease resistanc.</title>
        <authorList>
            <person name="Jiang F."/>
        </authorList>
    </citation>
    <scope>NUCLEOTIDE SEQUENCE [LARGE SCALE GENOMIC DNA]</scope>
    <source>
        <strain evidence="2">DUOXIRENSHENG_FW03</strain>
        <tissue evidence="2">Leaves</tissue>
    </source>
</reference>
<organism evidence="2 3">
    <name type="scientific">Psophocarpus tetragonolobus</name>
    <name type="common">Winged bean</name>
    <name type="synonym">Dolichos tetragonolobus</name>
    <dbReference type="NCBI Taxonomy" id="3891"/>
    <lineage>
        <taxon>Eukaryota</taxon>
        <taxon>Viridiplantae</taxon>
        <taxon>Streptophyta</taxon>
        <taxon>Embryophyta</taxon>
        <taxon>Tracheophyta</taxon>
        <taxon>Spermatophyta</taxon>
        <taxon>Magnoliopsida</taxon>
        <taxon>eudicotyledons</taxon>
        <taxon>Gunneridae</taxon>
        <taxon>Pentapetalae</taxon>
        <taxon>rosids</taxon>
        <taxon>fabids</taxon>
        <taxon>Fabales</taxon>
        <taxon>Fabaceae</taxon>
        <taxon>Papilionoideae</taxon>
        <taxon>50 kb inversion clade</taxon>
        <taxon>NPAAA clade</taxon>
        <taxon>indigoferoid/millettioid clade</taxon>
        <taxon>Phaseoleae</taxon>
        <taxon>Psophocarpus</taxon>
    </lineage>
</organism>
<gene>
    <name evidence="2" type="ORF">VNO78_23672</name>
</gene>
<evidence type="ECO:0000313" key="3">
    <source>
        <dbReference type="Proteomes" id="UP001386955"/>
    </source>
</evidence>
<name>A0AAN9XE06_PSOTE</name>
<feature type="region of interest" description="Disordered" evidence="1">
    <location>
        <begin position="1"/>
        <end position="20"/>
    </location>
</feature>
<feature type="compositionally biased region" description="Basic and acidic residues" evidence="1">
    <location>
        <begin position="1"/>
        <end position="18"/>
    </location>
</feature>
<comment type="caution">
    <text evidence="2">The sequence shown here is derived from an EMBL/GenBank/DDBJ whole genome shotgun (WGS) entry which is preliminary data.</text>
</comment>
<dbReference type="Proteomes" id="UP001386955">
    <property type="component" value="Unassembled WGS sequence"/>
</dbReference>
<dbReference type="AlphaFoldDB" id="A0AAN9XE06"/>
<protein>
    <submittedName>
        <fullName evidence="2">Uncharacterized protein</fullName>
    </submittedName>
</protein>
<evidence type="ECO:0000313" key="2">
    <source>
        <dbReference type="EMBL" id="KAK7388845.1"/>
    </source>
</evidence>
<accession>A0AAN9XE06</accession>
<dbReference type="EMBL" id="JAYMYS010000006">
    <property type="protein sequence ID" value="KAK7388845.1"/>
    <property type="molecule type" value="Genomic_DNA"/>
</dbReference>
<keyword evidence="3" id="KW-1185">Reference proteome</keyword>
<evidence type="ECO:0000256" key="1">
    <source>
        <dbReference type="SAM" id="MobiDB-lite"/>
    </source>
</evidence>